<evidence type="ECO:0000313" key="3">
    <source>
        <dbReference type="Proteomes" id="UP001596368"/>
    </source>
</evidence>
<keyword evidence="3" id="KW-1185">Reference proteome</keyword>
<evidence type="ECO:0000256" key="1">
    <source>
        <dbReference type="SAM" id="MobiDB-lite"/>
    </source>
</evidence>
<dbReference type="AlphaFoldDB" id="A0ABD5XU31"/>
<gene>
    <name evidence="2" type="ORF">ACFQRB_01540</name>
</gene>
<name>A0ABD5XU31_9EURY</name>
<evidence type="ECO:0000313" key="2">
    <source>
        <dbReference type="EMBL" id="MFC7135639.1"/>
    </source>
</evidence>
<protein>
    <submittedName>
        <fullName evidence="2">Uncharacterized protein</fullName>
    </submittedName>
</protein>
<accession>A0ABD5XU31</accession>
<comment type="caution">
    <text evidence="2">The sequence shown here is derived from an EMBL/GenBank/DDBJ whole genome shotgun (WGS) entry which is preliminary data.</text>
</comment>
<dbReference type="Proteomes" id="UP001596368">
    <property type="component" value="Unassembled WGS sequence"/>
</dbReference>
<sequence length="56" mass="6373">MEPPSPVRWRTRRKISADSTSRRNATAPLSASPRWRYVLYTNTGACWARTDPPAGR</sequence>
<proteinExistence type="predicted"/>
<feature type="region of interest" description="Disordered" evidence="1">
    <location>
        <begin position="1"/>
        <end position="29"/>
    </location>
</feature>
<feature type="compositionally biased region" description="Polar residues" evidence="1">
    <location>
        <begin position="17"/>
        <end position="29"/>
    </location>
</feature>
<reference evidence="2 3" key="1">
    <citation type="journal article" date="2019" name="Int. J. Syst. Evol. Microbiol.">
        <title>The Global Catalogue of Microorganisms (GCM) 10K type strain sequencing project: providing services to taxonomists for standard genome sequencing and annotation.</title>
        <authorList>
            <consortium name="The Broad Institute Genomics Platform"/>
            <consortium name="The Broad Institute Genome Sequencing Center for Infectious Disease"/>
            <person name="Wu L."/>
            <person name="Ma J."/>
        </authorList>
    </citation>
    <scope>NUCLEOTIDE SEQUENCE [LARGE SCALE GENOMIC DNA]</scope>
    <source>
        <strain evidence="2 3">DT92</strain>
    </source>
</reference>
<dbReference type="EMBL" id="JBHSZG010000001">
    <property type="protein sequence ID" value="MFC7135639.1"/>
    <property type="molecule type" value="Genomic_DNA"/>
</dbReference>
<organism evidence="2 3">
    <name type="scientific">Halobaculum litoreum</name>
    <dbReference type="NCBI Taxonomy" id="3031998"/>
    <lineage>
        <taxon>Archaea</taxon>
        <taxon>Methanobacteriati</taxon>
        <taxon>Methanobacteriota</taxon>
        <taxon>Stenosarchaea group</taxon>
        <taxon>Halobacteria</taxon>
        <taxon>Halobacteriales</taxon>
        <taxon>Haloferacaceae</taxon>
        <taxon>Halobaculum</taxon>
    </lineage>
</organism>